<feature type="transmembrane region" description="Helical" evidence="1">
    <location>
        <begin position="298"/>
        <end position="316"/>
    </location>
</feature>
<gene>
    <name evidence="2" type="ORF">VAMP_178845n57</name>
</gene>
<dbReference type="Proteomes" id="UP000680365">
    <property type="component" value="Unassembled WGS sequence"/>
</dbReference>
<name>A0ABS5QN04_9BACT</name>
<dbReference type="RefSeq" id="WP_213349957.1">
    <property type="nucleotide sequence ID" value="NZ_JAEDAM010000102.1"/>
</dbReference>
<feature type="transmembrane region" description="Helical" evidence="1">
    <location>
        <begin position="181"/>
        <end position="200"/>
    </location>
</feature>
<comment type="caution">
    <text evidence="2">The sequence shown here is derived from an EMBL/GenBank/DDBJ whole genome shotgun (WGS) entry which is preliminary data.</text>
</comment>
<keyword evidence="1" id="KW-0812">Transmembrane</keyword>
<evidence type="ECO:0000313" key="2">
    <source>
        <dbReference type="EMBL" id="MBS8122563.1"/>
    </source>
</evidence>
<feature type="transmembrane region" description="Helical" evidence="1">
    <location>
        <begin position="206"/>
        <end position="224"/>
    </location>
</feature>
<feature type="transmembrane region" description="Helical" evidence="1">
    <location>
        <begin position="153"/>
        <end position="169"/>
    </location>
</feature>
<proteinExistence type="predicted"/>
<feature type="transmembrane region" description="Helical" evidence="1">
    <location>
        <begin position="236"/>
        <end position="254"/>
    </location>
</feature>
<keyword evidence="3" id="KW-1185">Reference proteome</keyword>
<reference evidence="2 3" key="1">
    <citation type="journal article" date="2021" name="Nat. Commun.">
        <title>Reductive evolution and unique predatory mode in the CPR bacterium Vampirococcus lugosii.</title>
        <authorList>
            <person name="Moreira D."/>
            <person name="Zivanovic Y."/>
            <person name="Lopez-Archilla A.I."/>
            <person name="Iniesto M."/>
            <person name="Lopez-Garcia P."/>
        </authorList>
    </citation>
    <scope>NUCLEOTIDE SEQUENCE [LARGE SCALE GENOMIC DNA]</scope>
    <source>
        <strain evidence="2">Chiprana</strain>
    </source>
</reference>
<evidence type="ECO:0000256" key="1">
    <source>
        <dbReference type="SAM" id="Phobius"/>
    </source>
</evidence>
<keyword evidence="1" id="KW-1133">Transmembrane helix</keyword>
<feature type="transmembrane region" description="Helical" evidence="1">
    <location>
        <begin position="69"/>
        <end position="85"/>
    </location>
</feature>
<evidence type="ECO:0000313" key="3">
    <source>
        <dbReference type="Proteomes" id="UP000680365"/>
    </source>
</evidence>
<feature type="transmembrane region" description="Helical" evidence="1">
    <location>
        <begin position="91"/>
        <end position="112"/>
    </location>
</feature>
<protein>
    <recommendedName>
        <fullName evidence="4">Glycosyltransferase RgtA/B/C/D-like domain-containing protein</fullName>
    </recommendedName>
</protein>
<dbReference type="EMBL" id="JAEDAM010000102">
    <property type="protein sequence ID" value="MBS8122563.1"/>
    <property type="molecule type" value="Genomic_DNA"/>
</dbReference>
<organism evidence="2 3">
    <name type="scientific">Candidatus Vampirococcus lugosii</name>
    <dbReference type="NCBI Taxonomy" id="2789015"/>
    <lineage>
        <taxon>Bacteria</taxon>
        <taxon>Candidatus Absconditibacteriota</taxon>
        <taxon>Vampirococcus</taxon>
    </lineage>
</organism>
<accession>A0ABS5QN04</accession>
<keyword evidence="1" id="KW-0472">Membrane</keyword>
<sequence>MTFFLPFKFIYSLIKKNIQFNQTLTLSMILLLGINIYNLNISFFQVFVVFSTVITTDFLINWYKTGKIFFPYSGLNSGFGISFFLRATDTILFFWAGIIAILVKHFFTTALFNDNKPRHFFNPSNFAVFITLILFPAFTWINPLQWGNYVDSIYYYIILLVIIILGIRMQFKCKSIIGESTLPVIISFFLSSIIMFFFFAQESYNSALSFFTGSFFTFIFFMITDPKTVPENFINKILFGIGITFFFYILQYFINENYSILGGLFFMTILLPFIWFYESKDKKGKYLNKFKITFSNKILFYFLIILFLIIIFFSYYNGIPDLVFDNRCLELFCS</sequence>
<feature type="transmembrane region" description="Helical" evidence="1">
    <location>
        <begin position="20"/>
        <end position="37"/>
    </location>
</feature>
<evidence type="ECO:0008006" key="4">
    <source>
        <dbReference type="Google" id="ProtNLM"/>
    </source>
</evidence>
<feature type="transmembrane region" description="Helical" evidence="1">
    <location>
        <begin position="124"/>
        <end position="141"/>
    </location>
</feature>
<feature type="transmembrane region" description="Helical" evidence="1">
    <location>
        <begin position="43"/>
        <end position="62"/>
    </location>
</feature>
<feature type="transmembrane region" description="Helical" evidence="1">
    <location>
        <begin position="260"/>
        <end position="277"/>
    </location>
</feature>